<proteinExistence type="predicted"/>
<dbReference type="InterPro" id="IPR014729">
    <property type="entry name" value="Rossmann-like_a/b/a_fold"/>
</dbReference>
<dbReference type="WBParaSite" id="nRc.2.0.1.t41616-RA">
    <property type="protein sequence ID" value="nRc.2.0.1.t41616-RA"/>
    <property type="gene ID" value="nRc.2.0.1.g41616"/>
</dbReference>
<evidence type="ECO:0000313" key="1">
    <source>
        <dbReference type="Proteomes" id="UP000887565"/>
    </source>
</evidence>
<evidence type="ECO:0000313" key="2">
    <source>
        <dbReference type="WBParaSite" id="nRc.2.0.1.t41616-RA"/>
    </source>
</evidence>
<sequence>MCFFVEGISVDMLIEGILVDTVTGDEVEKKKEKMSKSRYNGVDPRSVLDQYGCDISR</sequence>
<dbReference type="Gene3D" id="3.40.50.620">
    <property type="entry name" value="HUPs"/>
    <property type="match status" value="1"/>
</dbReference>
<reference evidence="2" key="1">
    <citation type="submission" date="2022-11" db="UniProtKB">
        <authorList>
            <consortium name="WormBaseParasite"/>
        </authorList>
    </citation>
    <scope>IDENTIFICATION</scope>
</reference>
<dbReference type="Proteomes" id="UP000887565">
    <property type="component" value="Unplaced"/>
</dbReference>
<name>A0A915KT08_ROMCU</name>
<accession>A0A915KT08</accession>
<organism evidence="1 2">
    <name type="scientific">Romanomermis culicivorax</name>
    <name type="common">Nematode worm</name>
    <dbReference type="NCBI Taxonomy" id="13658"/>
    <lineage>
        <taxon>Eukaryota</taxon>
        <taxon>Metazoa</taxon>
        <taxon>Ecdysozoa</taxon>
        <taxon>Nematoda</taxon>
        <taxon>Enoplea</taxon>
        <taxon>Dorylaimia</taxon>
        <taxon>Mermithida</taxon>
        <taxon>Mermithoidea</taxon>
        <taxon>Mermithidae</taxon>
        <taxon>Romanomermis</taxon>
    </lineage>
</organism>
<keyword evidence="1" id="KW-1185">Reference proteome</keyword>
<dbReference type="AlphaFoldDB" id="A0A915KT08"/>
<protein>
    <submittedName>
        <fullName evidence="2">Uncharacterized protein</fullName>
    </submittedName>
</protein>
<dbReference type="SUPFAM" id="SSF52374">
    <property type="entry name" value="Nucleotidylyl transferase"/>
    <property type="match status" value="1"/>
</dbReference>